<dbReference type="EnsemblMetazoa" id="G940.1">
    <property type="protein sequence ID" value="G940.1:cds"/>
    <property type="gene ID" value="G940"/>
</dbReference>
<feature type="binding site" evidence="3">
    <location>
        <position position="46"/>
    </location>
    <ligand>
        <name>a divalent metal cation</name>
        <dbReference type="ChEBI" id="CHEBI:60240"/>
        <label>1</label>
    </ligand>
</feature>
<evidence type="ECO:0000256" key="3">
    <source>
        <dbReference type="PIRSR" id="PIRSR601559-52"/>
    </source>
</evidence>
<dbReference type="PANTHER" id="PTHR10819">
    <property type="entry name" value="PHOSPHOTRIESTERASE-RELATED"/>
    <property type="match status" value="1"/>
</dbReference>
<dbReference type="GO" id="GO:0008270">
    <property type="term" value="F:zinc ion binding"/>
    <property type="evidence" value="ECO:0007669"/>
    <property type="project" value="InterPro"/>
</dbReference>
<dbReference type="Gene3D" id="3.20.20.140">
    <property type="entry name" value="Metal-dependent hydrolases"/>
    <property type="match status" value="1"/>
</dbReference>
<keyword evidence="6" id="KW-1185">Reference proteome</keyword>
<evidence type="ECO:0000256" key="4">
    <source>
        <dbReference type="PROSITE-ProRule" id="PRU00679"/>
    </source>
</evidence>
<keyword evidence="1 3" id="KW-0479">Metal-binding</keyword>
<dbReference type="InterPro" id="IPR032466">
    <property type="entry name" value="Metal_Hydrolase"/>
</dbReference>
<evidence type="ECO:0000313" key="6">
    <source>
        <dbReference type="Proteomes" id="UP000005408"/>
    </source>
</evidence>
<dbReference type="PROSITE" id="PS01322">
    <property type="entry name" value="PHOSPHOTRIESTERASE_1"/>
    <property type="match status" value="1"/>
</dbReference>
<evidence type="ECO:0000256" key="2">
    <source>
        <dbReference type="ARBA" id="ARBA00022801"/>
    </source>
</evidence>
<evidence type="ECO:0000313" key="5">
    <source>
        <dbReference type="EnsemblMetazoa" id="G940.1:cds"/>
    </source>
</evidence>
<comment type="cofactor">
    <cofactor evidence="3">
        <name>a divalent metal cation</name>
        <dbReference type="ChEBI" id="CHEBI:60240"/>
    </cofactor>
    <text evidence="3">Binds 2 divalent metal cations per subunit.</text>
</comment>
<dbReference type="Pfam" id="PF02126">
    <property type="entry name" value="PTE"/>
    <property type="match status" value="1"/>
</dbReference>
<organism evidence="5 6">
    <name type="scientific">Magallana gigas</name>
    <name type="common">Pacific oyster</name>
    <name type="synonym">Crassostrea gigas</name>
    <dbReference type="NCBI Taxonomy" id="29159"/>
    <lineage>
        <taxon>Eukaryota</taxon>
        <taxon>Metazoa</taxon>
        <taxon>Spiralia</taxon>
        <taxon>Lophotrochozoa</taxon>
        <taxon>Mollusca</taxon>
        <taxon>Bivalvia</taxon>
        <taxon>Autobranchia</taxon>
        <taxon>Pteriomorphia</taxon>
        <taxon>Ostreida</taxon>
        <taxon>Ostreoidea</taxon>
        <taxon>Ostreidae</taxon>
        <taxon>Magallana</taxon>
    </lineage>
</organism>
<dbReference type="SUPFAM" id="SSF51556">
    <property type="entry name" value="Metallo-dependent hydrolases"/>
    <property type="match status" value="1"/>
</dbReference>
<dbReference type="AlphaFoldDB" id="A0A8W8NTH2"/>
<dbReference type="PROSITE" id="PS51347">
    <property type="entry name" value="PHOSPHOTRIESTERASE_2"/>
    <property type="match status" value="1"/>
</dbReference>
<feature type="binding site" evidence="3">
    <location>
        <position position="249"/>
    </location>
    <ligand>
        <name>a divalent metal cation</name>
        <dbReference type="ChEBI" id="CHEBI:60240"/>
        <label>2</label>
    </ligand>
</feature>
<proteinExistence type="inferred from homology"/>
<feature type="binding site" evidence="3">
    <location>
        <position position="317"/>
    </location>
    <ligand>
        <name>a divalent metal cation</name>
        <dbReference type="ChEBI" id="CHEBI:60240"/>
        <label>1</label>
    </ligand>
</feature>
<evidence type="ECO:0000256" key="1">
    <source>
        <dbReference type="ARBA" id="ARBA00022723"/>
    </source>
</evidence>
<feature type="binding site" evidence="3">
    <location>
        <position position="48"/>
    </location>
    <ligand>
        <name>a divalent metal cation</name>
        <dbReference type="ChEBI" id="CHEBI:60240"/>
        <label>1</label>
    </ligand>
</feature>
<name>A0A8W8NTH2_MAGGI</name>
<dbReference type="PANTHER" id="PTHR10819:SF3">
    <property type="entry name" value="PHOSPHOTRIESTERASE-RELATED PROTEIN"/>
    <property type="match status" value="1"/>
</dbReference>
<protein>
    <recommendedName>
        <fullName evidence="7">Parathion hydrolase-related protein</fullName>
    </recommendedName>
</protein>
<feature type="binding site" evidence="3">
    <location>
        <position position="188"/>
    </location>
    <ligand>
        <name>a divalent metal cation</name>
        <dbReference type="ChEBI" id="CHEBI:60240"/>
        <label>1</label>
    </ligand>
</feature>
<reference evidence="5" key="1">
    <citation type="submission" date="2022-08" db="UniProtKB">
        <authorList>
            <consortium name="EnsemblMetazoa"/>
        </authorList>
    </citation>
    <scope>IDENTIFICATION</scope>
    <source>
        <strain evidence="5">05x7-T-G4-1.051#20</strain>
    </source>
</reference>
<dbReference type="CDD" id="cd00530">
    <property type="entry name" value="PTE"/>
    <property type="match status" value="1"/>
</dbReference>
<dbReference type="Proteomes" id="UP000005408">
    <property type="component" value="Unassembled WGS sequence"/>
</dbReference>
<feature type="binding site" evidence="3">
    <location>
        <position position="188"/>
    </location>
    <ligand>
        <name>a divalent metal cation</name>
        <dbReference type="ChEBI" id="CHEBI:60240"/>
        <label>2</label>
    </ligand>
</feature>
<dbReference type="GO" id="GO:0016788">
    <property type="term" value="F:hydrolase activity, acting on ester bonds"/>
    <property type="evidence" value="ECO:0007669"/>
    <property type="project" value="InterPro"/>
</dbReference>
<feature type="binding site" evidence="3">
    <location>
        <position position="220"/>
    </location>
    <ligand>
        <name>a divalent metal cation</name>
        <dbReference type="ChEBI" id="CHEBI:60240"/>
        <label>2</label>
    </ligand>
</feature>
<keyword evidence="2" id="KW-0378">Hydrolase</keyword>
<accession>A0A8W8NTH2</accession>
<comment type="similarity">
    <text evidence="4">Belongs to the metallo-dependent hydrolases superfamily. Phosphotriesterase family.</text>
</comment>
<dbReference type="InterPro" id="IPR017947">
    <property type="entry name" value="AryldialkylPase_Zn-BS"/>
</dbReference>
<comment type="caution">
    <text evidence="4">Lacks conserved residue(s) required for the propagation of feature annotation.</text>
</comment>
<sequence length="370" mass="41223">MFTHYRRGSEIFLKPVHGAAVAKMSEKIQTVLGPIDPAILGVTLTHEHLSIDSGALGLPIDPKYKYLEDAPVALDTLWYIRQNPYSVKANLSIEKENGAVFEEIDFFKKNGGGTIVENTTLGIKRNINFYKNVAKETGVNVIAGTGFYVESSRPETLKMTSEEMAEVMKTDLLHGADGGDIKCGIIGEIGCSWPLGKSEKVAIQATASVQSELRCPVNIHPGRDHKAPFEIVRVYQEAGGDVNKLVMAHLDRTILDNDELAEFAALGSYCEYDLFGIETSMYTHDLKVDMPSDAQRVEKIKFLIDQGYEDKIVIAHDVHTKHRLMKYGGHGYSHILLNVVPQMLLHGISQSTIDKILKENPRKWLTMRIQ</sequence>
<dbReference type="InterPro" id="IPR001559">
    <property type="entry name" value="Phosphotriesterase"/>
</dbReference>
<evidence type="ECO:0008006" key="7">
    <source>
        <dbReference type="Google" id="ProtNLM"/>
    </source>
</evidence>